<dbReference type="PRINTS" id="PR00344">
    <property type="entry name" value="BCTRLSENSOR"/>
</dbReference>
<dbReference type="InterPro" id="IPR003660">
    <property type="entry name" value="HAMP_dom"/>
</dbReference>
<feature type="domain" description="HAMP" evidence="16">
    <location>
        <begin position="190"/>
        <end position="242"/>
    </location>
</feature>
<dbReference type="Gene3D" id="6.10.340.10">
    <property type="match status" value="1"/>
</dbReference>
<dbReference type="CDD" id="cd00075">
    <property type="entry name" value="HATPase"/>
    <property type="match status" value="1"/>
</dbReference>
<dbReference type="Pfam" id="PF02518">
    <property type="entry name" value="HATPase_c"/>
    <property type="match status" value="1"/>
</dbReference>
<evidence type="ECO:0000313" key="17">
    <source>
        <dbReference type="EMBL" id="QKS69773.1"/>
    </source>
</evidence>
<dbReference type="InterPro" id="IPR004358">
    <property type="entry name" value="Sig_transdc_His_kin-like_C"/>
</dbReference>
<dbReference type="CDD" id="cd00082">
    <property type="entry name" value="HisKA"/>
    <property type="match status" value="1"/>
</dbReference>
<dbReference type="PROSITE" id="PS50109">
    <property type="entry name" value="HIS_KIN"/>
    <property type="match status" value="1"/>
</dbReference>
<feature type="transmembrane region" description="Helical" evidence="14">
    <location>
        <begin position="166"/>
        <end position="188"/>
    </location>
</feature>
<dbReference type="SMART" id="SM00388">
    <property type="entry name" value="HisKA"/>
    <property type="match status" value="1"/>
</dbReference>
<dbReference type="InterPro" id="IPR005467">
    <property type="entry name" value="His_kinase_dom"/>
</dbReference>
<keyword evidence="9 17" id="KW-0418">Kinase</keyword>
<dbReference type="GO" id="GO:0005524">
    <property type="term" value="F:ATP binding"/>
    <property type="evidence" value="ECO:0007669"/>
    <property type="project" value="UniProtKB-KW"/>
</dbReference>
<organism evidence="17 18">
    <name type="scientific">Paenalkalicoccus suaedae</name>
    <dbReference type="NCBI Taxonomy" id="2592382"/>
    <lineage>
        <taxon>Bacteria</taxon>
        <taxon>Bacillati</taxon>
        <taxon>Bacillota</taxon>
        <taxon>Bacilli</taxon>
        <taxon>Bacillales</taxon>
        <taxon>Bacillaceae</taxon>
        <taxon>Paenalkalicoccus</taxon>
    </lineage>
</organism>
<keyword evidence="10" id="KW-0067">ATP-binding</keyword>
<dbReference type="PROSITE" id="PS50885">
    <property type="entry name" value="HAMP"/>
    <property type="match status" value="1"/>
</dbReference>
<keyword evidence="5" id="KW-0597">Phosphoprotein</keyword>
<feature type="domain" description="Histidine kinase" evidence="15">
    <location>
        <begin position="250"/>
        <end position="468"/>
    </location>
</feature>
<comment type="catalytic activity">
    <reaction evidence="1">
        <text>ATP + protein L-histidine = ADP + protein N-phospho-L-histidine.</text>
        <dbReference type="EC" id="2.7.13.3"/>
    </reaction>
</comment>
<dbReference type="RefSeq" id="WP_176007815.1">
    <property type="nucleotide sequence ID" value="NZ_CP041372.2"/>
</dbReference>
<dbReference type="EMBL" id="CP041372">
    <property type="protein sequence ID" value="QKS69773.1"/>
    <property type="molecule type" value="Genomic_DNA"/>
</dbReference>
<evidence type="ECO:0000256" key="13">
    <source>
        <dbReference type="ARBA" id="ARBA00023136"/>
    </source>
</evidence>
<evidence type="ECO:0000256" key="6">
    <source>
        <dbReference type="ARBA" id="ARBA00022679"/>
    </source>
</evidence>
<evidence type="ECO:0000256" key="12">
    <source>
        <dbReference type="ARBA" id="ARBA00023012"/>
    </source>
</evidence>
<dbReference type="PANTHER" id="PTHR45528">
    <property type="entry name" value="SENSOR HISTIDINE KINASE CPXA"/>
    <property type="match status" value="1"/>
</dbReference>
<evidence type="ECO:0000256" key="4">
    <source>
        <dbReference type="ARBA" id="ARBA00022475"/>
    </source>
</evidence>
<keyword evidence="13 14" id="KW-0472">Membrane</keyword>
<dbReference type="SMART" id="SM00387">
    <property type="entry name" value="HATPase_c"/>
    <property type="match status" value="1"/>
</dbReference>
<evidence type="ECO:0000313" key="18">
    <source>
        <dbReference type="Proteomes" id="UP000318138"/>
    </source>
</evidence>
<keyword evidence="4" id="KW-1003">Cell membrane</keyword>
<evidence type="ECO:0000256" key="7">
    <source>
        <dbReference type="ARBA" id="ARBA00022692"/>
    </source>
</evidence>
<keyword evidence="6" id="KW-0808">Transferase</keyword>
<proteinExistence type="predicted"/>
<evidence type="ECO:0000256" key="1">
    <source>
        <dbReference type="ARBA" id="ARBA00000085"/>
    </source>
</evidence>
<accession>A0A859F9G7</accession>
<dbReference type="GO" id="GO:0000155">
    <property type="term" value="F:phosphorelay sensor kinase activity"/>
    <property type="evidence" value="ECO:0007669"/>
    <property type="project" value="InterPro"/>
</dbReference>
<sequence length="472" mass="53125">MGKRKSMFQKLFLTYSTIILSSFLLFGCVFLYIFHLQLYSDYEETFVYHYDKVTEQIQTTESLAFSLREVEAFLLPSLVQQEYSMYLFGDDMSLLIGPPPDESRERLIKPEFVTKALEEGITTEGGRIDGELSYSVGAPIQLPGMLGGQGALVMVFHDLDHQYMQVLSHILITIAITIAFAAVVLWIMSKRITSPLREMNRVVRKYAKGDFSEFVDATSSDEIGQLGESVTYMAKELRTLEETRNNLVADVAHDLRSPLTSIKGFLIALADGTVPHDRKDRVYALMRAETERIITLVNDTLDMSQLEAGQVTMVPEPYEINEQVAFTVAKLAPQLEAKQMTIHVEAPYTDTCVMADRNRMEQVFINLLQNAIQFSPRGSEVVVHVEVLTKTIAIRITDQGPGIEEGQISEIWKRFYKADKARTNKAGSGIGLSIVKSILDQHDVEIVVTRATQDGVGTTFAFELPRYVESEE</sequence>
<dbReference type="Proteomes" id="UP000318138">
    <property type="component" value="Chromosome"/>
</dbReference>
<dbReference type="EC" id="2.7.13.3" evidence="3"/>
<dbReference type="SUPFAM" id="SSF158472">
    <property type="entry name" value="HAMP domain-like"/>
    <property type="match status" value="1"/>
</dbReference>
<dbReference type="InterPro" id="IPR003661">
    <property type="entry name" value="HisK_dim/P_dom"/>
</dbReference>
<dbReference type="InterPro" id="IPR050398">
    <property type="entry name" value="HssS/ArlS-like"/>
</dbReference>
<dbReference type="FunFam" id="1.10.287.130:FF:000001">
    <property type="entry name" value="Two-component sensor histidine kinase"/>
    <property type="match status" value="1"/>
</dbReference>
<dbReference type="FunFam" id="3.30.565.10:FF:000006">
    <property type="entry name" value="Sensor histidine kinase WalK"/>
    <property type="match status" value="1"/>
</dbReference>
<feature type="transmembrane region" description="Helical" evidence="14">
    <location>
        <begin position="12"/>
        <end position="34"/>
    </location>
</feature>
<dbReference type="CDD" id="cd06225">
    <property type="entry name" value="HAMP"/>
    <property type="match status" value="1"/>
</dbReference>
<dbReference type="Gene3D" id="1.10.287.130">
    <property type="match status" value="1"/>
</dbReference>
<evidence type="ECO:0000256" key="3">
    <source>
        <dbReference type="ARBA" id="ARBA00012438"/>
    </source>
</evidence>
<reference evidence="18" key="1">
    <citation type="submission" date="2019-07" db="EMBL/GenBank/DDBJ databases">
        <title>Bacillus alkalisoli sp. nov. isolated from saline soil.</title>
        <authorList>
            <person name="Sun J.-Q."/>
            <person name="Xu L."/>
        </authorList>
    </citation>
    <scope>NUCLEOTIDE SEQUENCE [LARGE SCALE GENOMIC DNA]</scope>
    <source>
        <strain evidence="18">M4U3P1</strain>
    </source>
</reference>
<keyword evidence="12" id="KW-0902">Two-component regulatory system</keyword>
<evidence type="ECO:0000256" key="8">
    <source>
        <dbReference type="ARBA" id="ARBA00022741"/>
    </source>
</evidence>
<evidence type="ECO:0000256" key="2">
    <source>
        <dbReference type="ARBA" id="ARBA00004651"/>
    </source>
</evidence>
<protein>
    <recommendedName>
        <fullName evidence="3">histidine kinase</fullName>
        <ecNumber evidence="3">2.7.13.3</ecNumber>
    </recommendedName>
</protein>
<evidence type="ECO:0000256" key="9">
    <source>
        <dbReference type="ARBA" id="ARBA00022777"/>
    </source>
</evidence>
<dbReference type="PANTHER" id="PTHR45528:SF1">
    <property type="entry name" value="SENSOR HISTIDINE KINASE CPXA"/>
    <property type="match status" value="1"/>
</dbReference>
<dbReference type="PROSITE" id="PS51257">
    <property type="entry name" value="PROKAR_LIPOPROTEIN"/>
    <property type="match status" value="1"/>
</dbReference>
<keyword evidence="18" id="KW-1185">Reference proteome</keyword>
<comment type="subcellular location">
    <subcellularLocation>
        <location evidence="2">Cell membrane</location>
        <topology evidence="2">Multi-pass membrane protein</topology>
    </subcellularLocation>
</comment>
<evidence type="ECO:0000256" key="11">
    <source>
        <dbReference type="ARBA" id="ARBA00022989"/>
    </source>
</evidence>
<keyword evidence="7 14" id="KW-0812">Transmembrane</keyword>
<dbReference type="GO" id="GO:0005886">
    <property type="term" value="C:plasma membrane"/>
    <property type="evidence" value="ECO:0007669"/>
    <property type="project" value="UniProtKB-SubCell"/>
</dbReference>
<evidence type="ECO:0000259" key="15">
    <source>
        <dbReference type="PROSITE" id="PS50109"/>
    </source>
</evidence>
<keyword evidence="11 14" id="KW-1133">Transmembrane helix</keyword>
<dbReference type="SUPFAM" id="SSF47384">
    <property type="entry name" value="Homodimeric domain of signal transducing histidine kinase"/>
    <property type="match status" value="1"/>
</dbReference>
<dbReference type="SMART" id="SM00304">
    <property type="entry name" value="HAMP"/>
    <property type="match status" value="1"/>
</dbReference>
<evidence type="ECO:0000256" key="14">
    <source>
        <dbReference type="SAM" id="Phobius"/>
    </source>
</evidence>
<dbReference type="AlphaFoldDB" id="A0A859F9G7"/>
<dbReference type="InterPro" id="IPR036097">
    <property type="entry name" value="HisK_dim/P_sf"/>
</dbReference>
<evidence type="ECO:0000256" key="10">
    <source>
        <dbReference type="ARBA" id="ARBA00022840"/>
    </source>
</evidence>
<keyword evidence="8" id="KW-0547">Nucleotide-binding</keyword>
<evidence type="ECO:0000256" key="5">
    <source>
        <dbReference type="ARBA" id="ARBA00022553"/>
    </source>
</evidence>
<dbReference type="Gene3D" id="3.30.565.10">
    <property type="entry name" value="Histidine kinase-like ATPase, C-terminal domain"/>
    <property type="match status" value="1"/>
</dbReference>
<name>A0A859F9G7_9BACI</name>
<evidence type="ECO:0000259" key="16">
    <source>
        <dbReference type="PROSITE" id="PS50885"/>
    </source>
</evidence>
<dbReference type="Pfam" id="PF00672">
    <property type="entry name" value="HAMP"/>
    <property type="match status" value="1"/>
</dbReference>
<dbReference type="InterPro" id="IPR036890">
    <property type="entry name" value="HATPase_C_sf"/>
</dbReference>
<dbReference type="KEGG" id="psua:FLK61_23555"/>
<gene>
    <name evidence="17" type="ORF">FLK61_23555</name>
</gene>
<dbReference type="SUPFAM" id="SSF55874">
    <property type="entry name" value="ATPase domain of HSP90 chaperone/DNA topoisomerase II/histidine kinase"/>
    <property type="match status" value="1"/>
</dbReference>
<dbReference type="Pfam" id="PF00512">
    <property type="entry name" value="HisKA"/>
    <property type="match status" value="1"/>
</dbReference>
<dbReference type="InterPro" id="IPR003594">
    <property type="entry name" value="HATPase_dom"/>
</dbReference>